<organism evidence="1 2">
    <name type="scientific">Arabis nemorensis</name>
    <dbReference type="NCBI Taxonomy" id="586526"/>
    <lineage>
        <taxon>Eukaryota</taxon>
        <taxon>Viridiplantae</taxon>
        <taxon>Streptophyta</taxon>
        <taxon>Embryophyta</taxon>
        <taxon>Tracheophyta</taxon>
        <taxon>Spermatophyta</taxon>
        <taxon>Magnoliopsida</taxon>
        <taxon>eudicotyledons</taxon>
        <taxon>Gunneridae</taxon>
        <taxon>Pentapetalae</taxon>
        <taxon>rosids</taxon>
        <taxon>malvids</taxon>
        <taxon>Brassicales</taxon>
        <taxon>Brassicaceae</taxon>
        <taxon>Arabideae</taxon>
        <taxon>Arabis</taxon>
    </lineage>
</organism>
<dbReference type="PANTHER" id="PTHR47123:SF7">
    <property type="entry name" value="DUF295 DOMAIN-CONTAINING PROTEIN"/>
    <property type="match status" value="1"/>
</dbReference>
<protein>
    <recommendedName>
        <fullName evidence="3">F-box domain-containing protein</fullName>
    </recommendedName>
</protein>
<proteinExistence type="predicted"/>
<comment type="caution">
    <text evidence="1">The sequence shown here is derived from an EMBL/GenBank/DDBJ whole genome shotgun (WGS) entry which is preliminary data.</text>
</comment>
<dbReference type="AlphaFoldDB" id="A0A565CV03"/>
<dbReference type="EMBL" id="CABITT030000008">
    <property type="protein sequence ID" value="VVB17411.1"/>
    <property type="molecule type" value="Genomic_DNA"/>
</dbReference>
<dbReference type="Proteomes" id="UP000489600">
    <property type="component" value="Unassembled WGS sequence"/>
</dbReference>
<dbReference type="InterPro" id="IPR036047">
    <property type="entry name" value="F-box-like_dom_sf"/>
</dbReference>
<sequence length="168" mass="19239">MANWSALPTEILHSISLQINNPFDLIHFRSICSSWRSSSLLKFQHMTSLRCPLPLDSGGCGDDCHILSSRVYLLNSPNRDCPRYWLFKLQVKENGEIVLHSLFLRRNSSEYGCLYRSLSLDLLNCQVFELAQEHAACYSEWSEPFECVSKGEERIGFMDLDAKKTTGL</sequence>
<name>A0A565CV03_9BRAS</name>
<gene>
    <name evidence="1" type="ORF">ANE_LOCUS27855</name>
</gene>
<evidence type="ECO:0008006" key="3">
    <source>
        <dbReference type="Google" id="ProtNLM"/>
    </source>
</evidence>
<keyword evidence="2" id="KW-1185">Reference proteome</keyword>
<reference evidence="1" key="1">
    <citation type="submission" date="2019-07" db="EMBL/GenBank/DDBJ databases">
        <authorList>
            <person name="Dittberner H."/>
        </authorList>
    </citation>
    <scope>NUCLEOTIDE SEQUENCE [LARGE SCALE GENOMIC DNA]</scope>
</reference>
<dbReference type="InterPro" id="IPR051304">
    <property type="entry name" value="SCF_F-box_domain"/>
</dbReference>
<evidence type="ECO:0000313" key="2">
    <source>
        <dbReference type="Proteomes" id="UP000489600"/>
    </source>
</evidence>
<accession>A0A565CV03</accession>
<dbReference type="PANTHER" id="PTHR47123">
    <property type="entry name" value="F-BOX PROTEIN SKIP23"/>
    <property type="match status" value="1"/>
</dbReference>
<dbReference type="OrthoDB" id="599103at2759"/>
<evidence type="ECO:0000313" key="1">
    <source>
        <dbReference type="EMBL" id="VVB17411.1"/>
    </source>
</evidence>
<dbReference type="SUPFAM" id="SSF81383">
    <property type="entry name" value="F-box domain"/>
    <property type="match status" value="1"/>
</dbReference>